<feature type="domain" description="HTH tetR-type" evidence="3">
    <location>
        <begin position="42"/>
        <end position="102"/>
    </location>
</feature>
<evidence type="ECO:0000256" key="2">
    <source>
        <dbReference type="PROSITE-ProRule" id="PRU00335"/>
    </source>
</evidence>
<dbReference type="PROSITE" id="PS01081">
    <property type="entry name" value="HTH_TETR_1"/>
    <property type="match status" value="1"/>
</dbReference>
<dbReference type="Gene3D" id="1.10.357.10">
    <property type="entry name" value="Tetracycline Repressor, domain 2"/>
    <property type="match status" value="1"/>
</dbReference>
<dbReference type="PANTHER" id="PTHR43479">
    <property type="entry name" value="ACREF/ENVCD OPERON REPRESSOR-RELATED"/>
    <property type="match status" value="1"/>
</dbReference>
<dbReference type="InterPro" id="IPR036271">
    <property type="entry name" value="Tet_transcr_reg_TetR-rel_C_sf"/>
</dbReference>
<keyword evidence="1 2" id="KW-0238">DNA-binding</keyword>
<name>A0A4R8S8Z8_9MYCO</name>
<dbReference type="PROSITE" id="PS50977">
    <property type="entry name" value="HTH_TETR_2"/>
    <property type="match status" value="1"/>
</dbReference>
<dbReference type="SUPFAM" id="SSF48498">
    <property type="entry name" value="Tetracyclin repressor-like, C-terminal domain"/>
    <property type="match status" value="1"/>
</dbReference>
<protein>
    <submittedName>
        <fullName evidence="4">Putative HTH-type transcriptional regulator YvdT</fullName>
    </submittedName>
</protein>
<dbReference type="PRINTS" id="PR00455">
    <property type="entry name" value="HTHTETR"/>
</dbReference>
<feature type="DNA-binding region" description="H-T-H motif" evidence="2">
    <location>
        <begin position="65"/>
        <end position="84"/>
    </location>
</feature>
<proteinExistence type="predicted"/>
<dbReference type="AlphaFoldDB" id="A0A4R8S8Z8"/>
<dbReference type="GO" id="GO:0003677">
    <property type="term" value="F:DNA binding"/>
    <property type="evidence" value="ECO:0007669"/>
    <property type="project" value="UniProtKB-UniRule"/>
</dbReference>
<comment type="caution">
    <text evidence="4">The sequence shown here is derived from an EMBL/GenBank/DDBJ whole genome shotgun (WGS) entry which is preliminary data.</text>
</comment>
<dbReference type="InterPro" id="IPR023772">
    <property type="entry name" value="DNA-bd_HTH_TetR-type_CS"/>
</dbReference>
<dbReference type="InterPro" id="IPR001647">
    <property type="entry name" value="HTH_TetR"/>
</dbReference>
<organism evidence="4 5">
    <name type="scientific">Mycobacteroides salmoniphilum</name>
    <dbReference type="NCBI Taxonomy" id="404941"/>
    <lineage>
        <taxon>Bacteria</taxon>
        <taxon>Bacillati</taxon>
        <taxon>Actinomycetota</taxon>
        <taxon>Actinomycetes</taxon>
        <taxon>Mycobacteriales</taxon>
        <taxon>Mycobacteriaceae</taxon>
        <taxon>Mycobacteroides</taxon>
    </lineage>
</organism>
<reference evidence="4 5" key="1">
    <citation type="journal article" date="2019" name="Sci. Rep.">
        <title>Extended insight into the Mycobacterium chelonae-abscessus complex through whole genome sequencing of Mycobacterium salmoniphilum outbreak and Mycobacterium salmoniphilum-like strains.</title>
        <authorList>
            <person name="Behra P.R.K."/>
            <person name="Das S."/>
            <person name="Pettersson B.M.F."/>
            <person name="Shirreff L."/>
            <person name="DuCote T."/>
            <person name="Jacobsson K.G."/>
            <person name="Ennis D.G."/>
            <person name="Kirsebom L.A."/>
        </authorList>
    </citation>
    <scope>NUCLEOTIDE SEQUENCE [LARGE SCALE GENOMIC DNA]</scope>
    <source>
        <strain evidence="4 5">DE 4585</strain>
    </source>
</reference>
<evidence type="ECO:0000313" key="4">
    <source>
        <dbReference type="EMBL" id="TDZ83537.1"/>
    </source>
</evidence>
<dbReference type="PANTHER" id="PTHR43479:SF11">
    <property type="entry name" value="ACREF_ENVCD OPERON REPRESSOR-RELATED"/>
    <property type="match status" value="1"/>
</dbReference>
<evidence type="ECO:0000313" key="5">
    <source>
        <dbReference type="Proteomes" id="UP000295117"/>
    </source>
</evidence>
<sequence length="240" mass="26410">MRRRQVSAFTNIFARSGYCVRVASTNGVRRGPGRPPNPTRARERQRTLTEAAALEFAEKGYHKASITDITQRAGVGRGTFYLYFDTKRDALDAVIDSYFQRTVAAVNDTSDLLGNTVDFHQYLRTVFTRLFDMLDNSPEIMQVILREGLLDSAMTKRMFGILDLAESVNTAIIEQARADGAITSAVDSTFLAHAITGLSMAATLKAIRGELAGDAREAYIGSFIELVRSMTTIPPTLANS</sequence>
<evidence type="ECO:0000256" key="1">
    <source>
        <dbReference type="ARBA" id="ARBA00023125"/>
    </source>
</evidence>
<dbReference type="InterPro" id="IPR009057">
    <property type="entry name" value="Homeodomain-like_sf"/>
</dbReference>
<gene>
    <name evidence="4" type="primary">yvdT_1</name>
    <name evidence="4" type="ORF">DE4585_02335</name>
</gene>
<dbReference type="Pfam" id="PF00440">
    <property type="entry name" value="TetR_N"/>
    <property type="match status" value="1"/>
</dbReference>
<dbReference type="EMBL" id="PECH01000006">
    <property type="protein sequence ID" value="TDZ83537.1"/>
    <property type="molecule type" value="Genomic_DNA"/>
</dbReference>
<dbReference type="InterPro" id="IPR050624">
    <property type="entry name" value="HTH-type_Tx_Regulator"/>
</dbReference>
<accession>A0A4R8S8Z8</accession>
<dbReference type="SUPFAM" id="SSF46689">
    <property type="entry name" value="Homeodomain-like"/>
    <property type="match status" value="1"/>
</dbReference>
<dbReference type="Proteomes" id="UP000295117">
    <property type="component" value="Unassembled WGS sequence"/>
</dbReference>
<evidence type="ECO:0000259" key="3">
    <source>
        <dbReference type="PROSITE" id="PS50977"/>
    </source>
</evidence>